<keyword evidence="1 4" id="KW-0378">Hydrolase</keyword>
<dbReference type="OrthoDB" id="9771666at2"/>
<feature type="domain" description="Dienelactone hydrolase" evidence="3">
    <location>
        <begin position="182"/>
        <end position="304"/>
    </location>
</feature>
<evidence type="ECO:0000259" key="3">
    <source>
        <dbReference type="Pfam" id="PF01738"/>
    </source>
</evidence>
<dbReference type="PANTHER" id="PTHR48081:SF6">
    <property type="entry name" value="PEPTIDASE S9 PROLYL OLIGOPEPTIDASE CATALYTIC DOMAIN-CONTAINING PROTEIN"/>
    <property type="match status" value="1"/>
</dbReference>
<dbReference type="SUPFAM" id="SSF53474">
    <property type="entry name" value="alpha/beta-Hydrolases"/>
    <property type="match status" value="1"/>
</dbReference>
<proteinExistence type="predicted"/>
<keyword evidence="5" id="KW-1185">Reference proteome</keyword>
<dbReference type="InterPro" id="IPR050300">
    <property type="entry name" value="GDXG_lipolytic_enzyme"/>
</dbReference>
<gene>
    <name evidence="4" type="ORF">EWE75_02415</name>
</gene>
<reference evidence="4 5" key="1">
    <citation type="submission" date="2019-02" db="EMBL/GenBank/DDBJ databases">
        <authorList>
            <person name="Li Y."/>
        </authorList>
    </citation>
    <scope>NUCLEOTIDE SEQUENCE [LARGE SCALE GENOMIC DNA]</scope>
    <source>
        <strain evidence="4 5">3-7</strain>
    </source>
</reference>
<keyword evidence="2" id="KW-0732">Signal</keyword>
<dbReference type="PANTHER" id="PTHR48081">
    <property type="entry name" value="AB HYDROLASE SUPERFAMILY PROTEIN C4A8.06C"/>
    <property type="match status" value="1"/>
</dbReference>
<dbReference type="EMBL" id="SGIS01000002">
    <property type="protein sequence ID" value="RZF66245.1"/>
    <property type="molecule type" value="Genomic_DNA"/>
</dbReference>
<organism evidence="4 5">
    <name type="scientific">Sphingomonas populi</name>
    <dbReference type="NCBI Taxonomy" id="2484750"/>
    <lineage>
        <taxon>Bacteria</taxon>
        <taxon>Pseudomonadati</taxon>
        <taxon>Pseudomonadota</taxon>
        <taxon>Alphaproteobacteria</taxon>
        <taxon>Sphingomonadales</taxon>
        <taxon>Sphingomonadaceae</taxon>
        <taxon>Sphingomonas</taxon>
    </lineage>
</organism>
<feature type="chain" id="PRO_5021031515" evidence="2">
    <location>
        <begin position="44"/>
        <end position="327"/>
    </location>
</feature>
<dbReference type="AlphaFoldDB" id="A0A4Q6Y0X8"/>
<protein>
    <submittedName>
        <fullName evidence="4">Alpha/beta hydrolase</fullName>
    </submittedName>
</protein>
<evidence type="ECO:0000313" key="5">
    <source>
        <dbReference type="Proteomes" id="UP000292085"/>
    </source>
</evidence>
<evidence type="ECO:0000256" key="2">
    <source>
        <dbReference type="SAM" id="SignalP"/>
    </source>
</evidence>
<evidence type="ECO:0000256" key="1">
    <source>
        <dbReference type="ARBA" id="ARBA00022801"/>
    </source>
</evidence>
<dbReference type="InterPro" id="IPR029058">
    <property type="entry name" value="AB_hydrolase_fold"/>
</dbReference>
<comment type="caution">
    <text evidence="4">The sequence shown here is derived from an EMBL/GenBank/DDBJ whole genome shotgun (WGS) entry which is preliminary data.</text>
</comment>
<sequence length="327" mass="34281">MIPKGRRAASCWAKRRREGKTMGAFRHLMLAAALLTGAAPVVAQDARMTPMAAPAEPGAIALKTGGVSGSTAPEAWFSQYGVAMTRNVSTATLTPFLPDPAKATGAAVIVAPGGGFLMLSMENEGWRVAKAFAARGVAAFVLKYRLKPTPAGMPQFEQAVGAMFASAGRADSRLKPEDAVAGLSDQIADARAAFALVRSRAAEWRVDPARVGMIGFSAGAMTTMAVALAAPELKPAFIAPIYGSMEAVSVPADAPPMFAALASDDPLFAHKGFGLIDSWQKANRPVEFHLYEHGGHGFGLGKQGTTSTGWFAAMMQWLDTSGLLTRR</sequence>
<accession>A0A4Q6Y0X8</accession>
<dbReference type="Gene3D" id="3.40.50.1820">
    <property type="entry name" value="alpha/beta hydrolase"/>
    <property type="match status" value="1"/>
</dbReference>
<dbReference type="GO" id="GO:0016787">
    <property type="term" value="F:hydrolase activity"/>
    <property type="evidence" value="ECO:0007669"/>
    <property type="project" value="UniProtKB-KW"/>
</dbReference>
<feature type="signal peptide" evidence="2">
    <location>
        <begin position="1"/>
        <end position="43"/>
    </location>
</feature>
<name>A0A4Q6Y0X8_9SPHN</name>
<dbReference type="Proteomes" id="UP000292085">
    <property type="component" value="Unassembled WGS sequence"/>
</dbReference>
<dbReference type="InterPro" id="IPR002925">
    <property type="entry name" value="Dienelactn_hydro"/>
</dbReference>
<dbReference type="Pfam" id="PF01738">
    <property type="entry name" value="DLH"/>
    <property type="match status" value="1"/>
</dbReference>
<evidence type="ECO:0000313" key="4">
    <source>
        <dbReference type="EMBL" id="RZF66245.1"/>
    </source>
</evidence>